<keyword evidence="1" id="KW-0472">Membrane</keyword>
<keyword evidence="1" id="KW-1015">Disulfide bond</keyword>
<accession>A0ABQ7FT81</accession>
<evidence type="ECO:0000313" key="4">
    <source>
        <dbReference type="Proteomes" id="UP000815325"/>
    </source>
</evidence>
<reference evidence="3" key="1">
    <citation type="submission" date="2017-08" db="EMBL/GenBank/DDBJ databases">
        <authorList>
            <person name="Polle J.E."/>
            <person name="Barry K."/>
            <person name="Cushman J."/>
            <person name="Schmutz J."/>
            <person name="Tran D."/>
            <person name="Hathwaick L.T."/>
            <person name="Yim W.C."/>
            <person name="Jenkins J."/>
            <person name="Mckie-Krisberg Z.M."/>
            <person name="Prochnik S."/>
            <person name="Lindquist E."/>
            <person name="Dockter R.B."/>
            <person name="Adam C."/>
            <person name="Molina H."/>
            <person name="Bunkerborg J."/>
            <person name="Jin E."/>
            <person name="Buchheim M."/>
            <person name="Magnuson J."/>
        </authorList>
    </citation>
    <scope>NUCLEOTIDE SEQUENCE</scope>
    <source>
        <strain evidence="3">CCAP 19/18</strain>
    </source>
</reference>
<dbReference type="Proteomes" id="UP000815325">
    <property type="component" value="Unassembled WGS sequence"/>
</dbReference>
<name>A0ABQ7FT81_DUNSA</name>
<comment type="function">
    <text evidence="1">Mitochondrial intermembrane chaperone that participates in the import and insertion of some multi-pass transmembrane proteins into the mitochondrial inner membrane. Also required for the transfer of beta-barrel precursors from the TOM complex to the sorting and assembly machinery (SAM complex) of the outer membrane. Acts as a chaperone-like protein that protects the hydrophobic precursors from aggregation and guide them through the mitochondrial intermembrane space.</text>
</comment>
<dbReference type="Pfam" id="PF02953">
    <property type="entry name" value="zf-Tim10_DDP"/>
    <property type="match status" value="1"/>
</dbReference>
<keyword evidence="1" id="KW-0653">Protein transport</keyword>
<comment type="subcellular location">
    <subcellularLocation>
        <location evidence="1">Mitochondrion inner membrane</location>
        <topology evidence="1">Peripheral membrane protein</topology>
        <orientation evidence="1">Intermembrane side</orientation>
    </subcellularLocation>
</comment>
<gene>
    <name evidence="3" type="ORF">DUNSADRAFT_8485</name>
</gene>
<comment type="caution">
    <text evidence="3">The sequence shown here is derived from an EMBL/GenBank/DDBJ whole genome shotgun (WGS) entry which is preliminary data.</text>
</comment>
<feature type="domain" description="Tim10-like" evidence="2">
    <location>
        <begin position="11"/>
        <end position="71"/>
    </location>
</feature>
<organism evidence="3 4">
    <name type="scientific">Dunaliella salina</name>
    <name type="common">Green alga</name>
    <name type="synonym">Protococcus salinus</name>
    <dbReference type="NCBI Taxonomy" id="3046"/>
    <lineage>
        <taxon>Eukaryota</taxon>
        <taxon>Viridiplantae</taxon>
        <taxon>Chlorophyta</taxon>
        <taxon>core chlorophytes</taxon>
        <taxon>Chlorophyceae</taxon>
        <taxon>CS clade</taxon>
        <taxon>Chlamydomonadales</taxon>
        <taxon>Dunaliellaceae</taxon>
        <taxon>Dunaliella</taxon>
    </lineage>
</organism>
<dbReference type="SUPFAM" id="SSF144122">
    <property type="entry name" value="Tim10-like"/>
    <property type="match status" value="1"/>
</dbReference>
<sequence>MDREPSPELQQFLARESQIAQVQQLISTLSDVCWDKCISAPGSYMSSKETACLDNCAKRFVETTQFILQRASHKASEASGSSFM</sequence>
<comment type="similarity">
    <text evidence="1">Belongs to the small Tim family.</text>
</comment>
<protein>
    <recommendedName>
        <fullName evidence="1">Mitochondrial import inner membrane translocase subunit</fullName>
    </recommendedName>
</protein>
<keyword evidence="1" id="KW-0999">Mitochondrion inner membrane</keyword>
<keyword evidence="1" id="KW-0813">Transport</keyword>
<keyword evidence="1" id="KW-0143">Chaperone</keyword>
<dbReference type="EMBL" id="MU072494">
    <property type="protein sequence ID" value="KAF5825572.1"/>
    <property type="molecule type" value="Genomic_DNA"/>
</dbReference>
<keyword evidence="1" id="KW-0496">Mitochondrion</keyword>
<keyword evidence="4" id="KW-1185">Reference proteome</keyword>
<proteinExistence type="inferred from homology"/>
<evidence type="ECO:0000259" key="2">
    <source>
        <dbReference type="Pfam" id="PF02953"/>
    </source>
</evidence>
<comment type="subunit">
    <text evidence="1">Heterohexamer.</text>
</comment>
<comment type="domain">
    <text evidence="1">The twin CX3C motif contains 4 conserved Cys residues that form 2 disulfide bonds in the mitochondrial intermembrane space.</text>
</comment>
<dbReference type="InterPro" id="IPR035427">
    <property type="entry name" value="Tim10-like_dom_sf"/>
</dbReference>
<evidence type="ECO:0000313" key="3">
    <source>
        <dbReference type="EMBL" id="KAF5825572.1"/>
    </source>
</evidence>
<evidence type="ECO:0000256" key="1">
    <source>
        <dbReference type="RuleBase" id="RU367043"/>
    </source>
</evidence>
<dbReference type="InterPro" id="IPR004217">
    <property type="entry name" value="Tim10-like"/>
</dbReference>
<dbReference type="Gene3D" id="1.10.287.810">
    <property type="entry name" value="Mitochondrial import inner membrane translocase subunit tim13 like domains"/>
    <property type="match status" value="1"/>
</dbReference>
<keyword evidence="1" id="KW-0811">Translocation</keyword>